<evidence type="ECO:0000256" key="14">
    <source>
        <dbReference type="ARBA" id="ARBA00038036"/>
    </source>
</evidence>
<comment type="cofactor">
    <cofactor evidence="16">
        <name>NH4(+)</name>
        <dbReference type="ChEBI" id="CHEBI:28938"/>
    </cofactor>
    <cofactor evidence="16">
        <name>K(+)</name>
        <dbReference type="ChEBI" id="CHEBI:29103"/>
    </cofactor>
    <text evidence="16">A monovalent cation. Ammonium or potassium.</text>
</comment>
<dbReference type="CDD" id="cd24015">
    <property type="entry name" value="ASKHA_NBD_PanK-III"/>
    <property type="match status" value="1"/>
</dbReference>
<evidence type="ECO:0000256" key="4">
    <source>
        <dbReference type="ARBA" id="ARBA00005225"/>
    </source>
</evidence>
<evidence type="ECO:0000256" key="3">
    <source>
        <dbReference type="ARBA" id="ARBA00004496"/>
    </source>
</evidence>
<dbReference type="SUPFAM" id="SSF53067">
    <property type="entry name" value="Actin-like ATPase domain"/>
    <property type="match status" value="2"/>
</dbReference>
<keyword evidence="13 16" id="KW-0173">Coenzyme A biosynthesis</keyword>
<dbReference type="OrthoDB" id="9781305at2"/>
<keyword evidence="12 16" id="KW-0630">Potassium</keyword>
<comment type="catalytic activity">
    <reaction evidence="1 16">
        <text>(R)-pantothenate + ATP = (R)-4'-phosphopantothenate + ADP + H(+)</text>
        <dbReference type="Rhea" id="RHEA:16373"/>
        <dbReference type="ChEBI" id="CHEBI:10986"/>
        <dbReference type="ChEBI" id="CHEBI:15378"/>
        <dbReference type="ChEBI" id="CHEBI:29032"/>
        <dbReference type="ChEBI" id="CHEBI:30616"/>
        <dbReference type="ChEBI" id="CHEBI:456216"/>
        <dbReference type="EC" id="2.7.1.33"/>
    </reaction>
</comment>
<comment type="similarity">
    <text evidence="14 16">Belongs to the type III pantothenate kinase family.</text>
</comment>
<evidence type="ECO:0000256" key="8">
    <source>
        <dbReference type="ARBA" id="ARBA00022679"/>
    </source>
</evidence>
<keyword evidence="9 16" id="KW-0547">Nucleotide-binding</keyword>
<keyword evidence="16" id="KW-0479">Metal-binding</keyword>
<accession>A0A7U6JJJ2</accession>
<comment type="cofactor">
    <cofactor evidence="2">
        <name>K(+)</name>
        <dbReference type="ChEBI" id="CHEBI:29103"/>
    </cofactor>
</comment>
<evidence type="ECO:0000256" key="15">
    <source>
        <dbReference type="ARBA" id="ARBA00040883"/>
    </source>
</evidence>
<organism evidence="17 18">
    <name type="scientific">Thiolapillus brandeum</name>
    <dbReference type="NCBI Taxonomy" id="1076588"/>
    <lineage>
        <taxon>Bacteria</taxon>
        <taxon>Pseudomonadati</taxon>
        <taxon>Pseudomonadota</taxon>
        <taxon>Gammaproteobacteria</taxon>
        <taxon>Chromatiales</taxon>
        <taxon>Sedimenticolaceae</taxon>
        <taxon>Thiolapillus</taxon>
    </lineage>
</organism>
<keyword evidence="18" id="KW-1185">Reference proteome</keyword>
<dbReference type="Pfam" id="PF03309">
    <property type="entry name" value="Pan_kinase"/>
    <property type="match status" value="1"/>
</dbReference>
<dbReference type="Gene3D" id="3.30.420.40">
    <property type="match status" value="2"/>
</dbReference>
<dbReference type="InterPro" id="IPR043129">
    <property type="entry name" value="ATPase_NBD"/>
</dbReference>
<feature type="binding site" evidence="16">
    <location>
        <begin position="100"/>
        <end position="103"/>
    </location>
    <ligand>
        <name>substrate</name>
    </ligand>
</feature>
<evidence type="ECO:0000256" key="11">
    <source>
        <dbReference type="ARBA" id="ARBA00022840"/>
    </source>
</evidence>
<keyword evidence="7 16" id="KW-0963">Cytoplasm</keyword>
<evidence type="ECO:0000256" key="7">
    <source>
        <dbReference type="ARBA" id="ARBA00022490"/>
    </source>
</evidence>
<comment type="subcellular location">
    <subcellularLocation>
        <location evidence="3 16">Cytoplasm</location>
    </subcellularLocation>
</comment>
<comment type="subunit">
    <text evidence="5 16">Homodimer.</text>
</comment>
<dbReference type="HAMAP" id="MF_01274">
    <property type="entry name" value="Pantothen_kinase_3"/>
    <property type="match status" value="1"/>
</dbReference>
<dbReference type="InterPro" id="IPR004619">
    <property type="entry name" value="Type_III_PanK"/>
</dbReference>
<keyword evidence="10 16" id="KW-0418">Kinase</keyword>
<evidence type="ECO:0000256" key="16">
    <source>
        <dbReference type="HAMAP-Rule" id="MF_01274"/>
    </source>
</evidence>
<sequence>MNDDLFIDLGNSRIKWMSGTGHIQQAAEYGEAPLGALLDRIWKHQPSPDRIWLASVATAGIEQALQEWTRQVWGITPHSIAVQPEACGVHCGYQDPAQLGVDRWMAIIAAHGISRDGVCVVDCGTATTLDVVDGRGQHLGGYILPGLKMMRRVLLKETAMQPGNEAISDMEWGNSTVGCIDLGIRRSIVSLVEQSVERLQAAGVCDPGVVLTGGACTLIKPYLQLAYEHRDALVLEGMETFVREYTR</sequence>
<keyword evidence="11 16" id="KW-0067">ATP-binding</keyword>
<reference evidence="17 18" key="1">
    <citation type="journal article" date="2014" name="PLoS ONE">
        <title>Physiological and genomic features of a novel sulfur-oxidizing gammaproteobacterium belonging to a previously uncultivated symbiotic lineage isolated from a hydrothermal vent.</title>
        <authorList>
            <person name="Nunoura T."/>
            <person name="Takaki Y."/>
            <person name="Kazama H."/>
            <person name="Kakuta J."/>
            <person name="Shimamura S."/>
            <person name="Makita H."/>
            <person name="Hirai M."/>
            <person name="Miyazaki M."/>
            <person name="Takai K."/>
        </authorList>
    </citation>
    <scope>NUCLEOTIDE SEQUENCE [LARGE SCALE GENOMIC DNA]</scope>
    <source>
        <strain evidence="17 18">Hiromi1</strain>
    </source>
</reference>
<keyword evidence="8 16" id="KW-0808">Transferase</keyword>
<name>A0A7U6JJJ2_9GAMM</name>
<feature type="binding site" evidence="16">
    <location>
        <position position="176"/>
    </location>
    <ligand>
        <name>substrate</name>
    </ligand>
</feature>
<dbReference type="PANTHER" id="PTHR34265:SF1">
    <property type="entry name" value="TYPE III PANTOTHENATE KINASE"/>
    <property type="match status" value="1"/>
</dbReference>
<evidence type="ECO:0000256" key="1">
    <source>
        <dbReference type="ARBA" id="ARBA00001206"/>
    </source>
</evidence>
<dbReference type="PANTHER" id="PTHR34265">
    <property type="entry name" value="TYPE III PANTOTHENATE KINASE"/>
    <property type="match status" value="1"/>
</dbReference>
<dbReference type="GO" id="GO:0015937">
    <property type="term" value="P:coenzyme A biosynthetic process"/>
    <property type="evidence" value="ECO:0007669"/>
    <property type="project" value="UniProtKB-UniRule"/>
</dbReference>
<comment type="pathway">
    <text evidence="4 16">Cofactor biosynthesis; coenzyme A biosynthesis; CoA from (R)-pantothenate: step 1/5.</text>
</comment>
<evidence type="ECO:0000256" key="10">
    <source>
        <dbReference type="ARBA" id="ARBA00022777"/>
    </source>
</evidence>
<dbReference type="GO" id="GO:0046872">
    <property type="term" value="F:metal ion binding"/>
    <property type="evidence" value="ECO:0007669"/>
    <property type="project" value="UniProtKB-KW"/>
</dbReference>
<dbReference type="EC" id="2.7.1.33" evidence="6 16"/>
<feature type="binding site" evidence="16">
    <location>
        <position position="122"/>
    </location>
    <ligand>
        <name>K(+)</name>
        <dbReference type="ChEBI" id="CHEBI:29103"/>
    </ligand>
</feature>
<dbReference type="RefSeq" id="WP_052470203.1">
    <property type="nucleotide sequence ID" value="NZ_AP012273.1"/>
</dbReference>
<feature type="binding site" evidence="16">
    <location>
        <begin position="8"/>
        <end position="15"/>
    </location>
    <ligand>
        <name>ATP</name>
        <dbReference type="ChEBI" id="CHEBI:30616"/>
    </ligand>
</feature>
<evidence type="ECO:0000256" key="5">
    <source>
        <dbReference type="ARBA" id="ARBA00011738"/>
    </source>
</evidence>
<evidence type="ECO:0000313" key="17">
    <source>
        <dbReference type="EMBL" id="BAO45563.1"/>
    </source>
</evidence>
<evidence type="ECO:0000256" key="12">
    <source>
        <dbReference type="ARBA" id="ARBA00022958"/>
    </source>
</evidence>
<dbReference type="GO" id="GO:0005737">
    <property type="term" value="C:cytoplasm"/>
    <property type="evidence" value="ECO:0007669"/>
    <property type="project" value="UniProtKB-SubCell"/>
</dbReference>
<evidence type="ECO:0000256" key="6">
    <source>
        <dbReference type="ARBA" id="ARBA00012102"/>
    </source>
</evidence>
<evidence type="ECO:0000313" key="18">
    <source>
        <dbReference type="Proteomes" id="UP000031631"/>
    </source>
</evidence>
<dbReference type="GO" id="GO:0004594">
    <property type="term" value="F:pantothenate kinase activity"/>
    <property type="evidence" value="ECO:0007669"/>
    <property type="project" value="UniProtKB-UniRule"/>
</dbReference>
<comment type="function">
    <text evidence="16">Catalyzes the phosphorylation of pantothenate (Pan), the first step in CoA biosynthesis.</text>
</comment>
<gene>
    <name evidence="16" type="primary">coaX</name>
    <name evidence="17" type="ORF">TBH_C2657</name>
</gene>
<dbReference type="KEGG" id="tbn:TBH_C2657"/>
<evidence type="ECO:0000256" key="9">
    <source>
        <dbReference type="ARBA" id="ARBA00022741"/>
    </source>
</evidence>
<dbReference type="Proteomes" id="UP000031631">
    <property type="component" value="Chromosome"/>
</dbReference>
<dbReference type="EMBL" id="AP012273">
    <property type="protein sequence ID" value="BAO45563.1"/>
    <property type="molecule type" value="Genomic_DNA"/>
</dbReference>
<dbReference type="UniPathway" id="UPA00241">
    <property type="reaction ID" value="UER00352"/>
</dbReference>
<evidence type="ECO:0000256" key="13">
    <source>
        <dbReference type="ARBA" id="ARBA00022993"/>
    </source>
</evidence>
<dbReference type="GO" id="GO:0005524">
    <property type="term" value="F:ATP binding"/>
    <property type="evidence" value="ECO:0007669"/>
    <property type="project" value="UniProtKB-UniRule"/>
</dbReference>
<protein>
    <recommendedName>
        <fullName evidence="15 16">Type III pantothenate kinase</fullName>
        <ecNumber evidence="6 16">2.7.1.33</ecNumber>
    </recommendedName>
    <alternativeName>
        <fullName evidence="16">PanK-III</fullName>
    </alternativeName>
    <alternativeName>
        <fullName evidence="16">Pantothenic acid kinase</fullName>
    </alternativeName>
</protein>
<feature type="active site" description="Proton acceptor" evidence="16">
    <location>
        <position position="102"/>
    </location>
</feature>
<feature type="binding site" evidence="16">
    <location>
        <position position="125"/>
    </location>
    <ligand>
        <name>ATP</name>
        <dbReference type="ChEBI" id="CHEBI:30616"/>
    </ligand>
</feature>
<dbReference type="NCBIfam" id="TIGR00671">
    <property type="entry name" value="baf"/>
    <property type="match status" value="1"/>
</dbReference>
<feature type="binding site" evidence="16">
    <location>
        <position position="93"/>
    </location>
    <ligand>
        <name>substrate</name>
    </ligand>
</feature>
<proteinExistence type="inferred from homology"/>
<evidence type="ECO:0000256" key="2">
    <source>
        <dbReference type="ARBA" id="ARBA00001958"/>
    </source>
</evidence>
<dbReference type="AlphaFoldDB" id="A0A7U6JJJ2"/>